<accession>A0A5N6ML01</accession>
<dbReference type="AlphaFoldDB" id="A0A5N6ML01"/>
<dbReference type="SUPFAM" id="SSF81383">
    <property type="entry name" value="F-box domain"/>
    <property type="match status" value="1"/>
</dbReference>
<dbReference type="EMBL" id="SZYD01000015">
    <property type="protein sequence ID" value="KAD3639964.1"/>
    <property type="molecule type" value="Genomic_DNA"/>
</dbReference>
<reference evidence="2 3" key="1">
    <citation type="submission" date="2019-05" db="EMBL/GenBank/DDBJ databases">
        <title>Mikania micrantha, genome provides insights into the molecular mechanism of rapid growth.</title>
        <authorList>
            <person name="Liu B."/>
        </authorList>
    </citation>
    <scope>NUCLEOTIDE SEQUENCE [LARGE SCALE GENOMIC DNA]</scope>
    <source>
        <strain evidence="2">NLD-2019</strain>
        <tissue evidence="2">Leaf</tissue>
    </source>
</reference>
<dbReference type="PROSITE" id="PS50181">
    <property type="entry name" value="FBOX"/>
    <property type="match status" value="1"/>
</dbReference>
<proteinExistence type="predicted"/>
<evidence type="ECO:0000313" key="2">
    <source>
        <dbReference type="EMBL" id="KAD3639964.1"/>
    </source>
</evidence>
<evidence type="ECO:0000313" key="3">
    <source>
        <dbReference type="Proteomes" id="UP000326396"/>
    </source>
</evidence>
<protein>
    <recommendedName>
        <fullName evidence="1">F-box domain-containing protein</fullName>
    </recommendedName>
</protein>
<dbReference type="InterPro" id="IPR036047">
    <property type="entry name" value="F-box-like_dom_sf"/>
</dbReference>
<keyword evidence="3" id="KW-1185">Reference proteome</keyword>
<dbReference type="OrthoDB" id="512036at2759"/>
<dbReference type="Proteomes" id="UP000326396">
    <property type="component" value="Linkage Group LG5"/>
</dbReference>
<gene>
    <name evidence="2" type="ORF">E3N88_29187</name>
</gene>
<comment type="caution">
    <text evidence="2">The sequence shown here is derived from an EMBL/GenBank/DDBJ whole genome shotgun (WGS) entry which is preliminary data.</text>
</comment>
<name>A0A5N6ML01_9ASTR</name>
<evidence type="ECO:0000259" key="1">
    <source>
        <dbReference type="PROSITE" id="PS50181"/>
    </source>
</evidence>
<dbReference type="Pfam" id="PF00646">
    <property type="entry name" value="F-box"/>
    <property type="match status" value="1"/>
</dbReference>
<dbReference type="SMART" id="SM00256">
    <property type="entry name" value="FBOX"/>
    <property type="match status" value="1"/>
</dbReference>
<organism evidence="2 3">
    <name type="scientific">Mikania micrantha</name>
    <name type="common">bitter vine</name>
    <dbReference type="NCBI Taxonomy" id="192012"/>
    <lineage>
        <taxon>Eukaryota</taxon>
        <taxon>Viridiplantae</taxon>
        <taxon>Streptophyta</taxon>
        <taxon>Embryophyta</taxon>
        <taxon>Tracheophyta</taxon>
        <taxon>Spermatophyta</taxon>
        <taxon>Magnoliopsida</taxon>
        <taxon>eudicotyledons</taxon>
        <taxon>Gunneridae</taxon>
        <taxon>Pentapetalae</taxon>
        <taxon>asterids</taxon>
        <taxon>campanulids</taxon>
        <taxon>Asterales</taxon>
        <taxon>Asteraceae</taxon>
        <taxon>Asteroideae</taxon>
        <taxon>Heliantheae alliance</taxon>
        <taxon>Eupatorieae</taxon>
        <taxon>Mikania</taxon>
    </lineage>
</organism>
<dbReference type="PANTHER" id="PTHR31482">
    <property type="entry name" value="ESTS AU081301(E20138)"/>
    <property type="match status" value="1"/>
</dbReference>
<dbReference type="Gene3D" id="1.20.1280.50">
    <property type="match status" value="1"/>
</dbReference>
<dbReference type="PANTHER" id="PTHR31482:SF15">
    <property type="entry name" value="F-BOX DOMAIN-CONTAINING PROTEIN"/>
    <property type="match status" value="1"/>
</dbReference>
<dbReference type="InterPro" id="IPR001810">
    <property type="entry name" value="F-box_dom"/>
</dbReference>
<sequence length="378" mass="44485">MIIYFVSFISFILFLYKYSLPIKQLPPWSNEVRLLSFHFWEDLSILFPSAKSIKSALSVYFTSKMAFKIKRKCYRKFNTYTMEKIETIAATEPSLLDLPDLALETILEKLDPVDLCKMACVSTYLRDTCLSDHLWKQHLNRKWGGIFGSAAHKEWLSHVASRKDIIDRAERSSFLSKLWPVMMLKFNEERKRTQPLGTCSIVSCYKALETGKFWFPAQLCYDSHTDTFEASRYPPHGSRAVAEENGVTWDRLKEAPDDSSFLDLHSSTCLNDLRPKDHIEIQWRRNKQFPYGWWYGVIGHLESCDANDTYCRCHESDTVVLEFKQYAPGSRWRHMMINRKDHREEGNETDGFYGGIKKLYNKDDISMWQRFWPTDIFE</sequence>
<feature type="domain" description="F-box" evidence="1">
    <location>
        <begin position="92"/>
        <end position="138"/>
    </location>
</feature>